<evidence type="ECO:0000259" key="6">
    <source>
        <dbReference type="Pfam" id="PF08281"/>
    </source>
</evidence>
<comment type="caution">
    <text evidence="7">The sequence shown here is derived from an EMBL/GenBank/DDBJ whole genome shotgun (WGS) entry which is preliminary data.</text>
</comment>
<accession>A0A1G2R409</accession>
<sequence>MIEEIQENFSKIYDQYVTKIYRFIYLKVSSQEVAEDLSSEVFMRTWETYRSESSKIENIQAYLYKVARNIVADHYRTRKVRIVSVEETVDIVDSADSLQDQALVNMEMDRVQKALATIQDDYQNLIIWRYLDELSVPEIAQITGKTEENVRVGIHRALQALKGKVSA</sequence>
<evidence type="ECO:0000256" key="3">
    <source>
        <dbReference type="ARBA" id="ARBA00023082"/>
    </source>
</evidence>
<dbReference type="InterPro" id="IPR013249">
    <property type="entry name" value="RNA_pol_sigma70_r4_t2"/>
</dbReference>
<evidence type="ECO:0000313" key="8">
    <source>
        <dbReference type="Proteomes" id="UP000176901"/>
    </source>
</evidence>
<keyword evidence="2" id="KW-0805">Transcription regulation</keyword>
<dbReference type="AlphaFoldDB" id="A0A1G2R409"/>
<evidence type="ECO:0000313" key="7">
    <source>
        <dbReference type="EMBL" id="OHA67119.1"/>
    </source>
</evidence>
<dbReference type="SUPFAM" id="SSF88946">
    <property type="entry name" value="Sigma2 domain of RNA polymerase sigma factors"/>
    <property type="match status" value="1"/>
</dbReference>
<evidence type="ECO:0000256" key="4">
    <source>
        <dbReference type="ARBA" id="ARBA00023163"/>
    </source>
</evidence>
<comment type="similarity">
    <text evidence="1">Belongs to the sigma-70 factor family. ECF subfamily.</text>
</comment>
<dbReference type="Gene3D" id="1.10.10.10">
    <property type="entry name" value="Winged helix-like DNA-binding domain superfamily/Winged helix DNA-binding domain"/>
    <property type="match status" value="1"/>
</dbReference>
<keyword evidence="3" id="KW-0731">Sigma factor</keyword>
<dbReference type="InterPro" id="IPR036388">
    <property type="entry name" value="WH-like_DNA-bd_sf"/>
</dbReference>
<reference evidence="7 8" key="1">
    <citation type="journal article" date="2016" name="Nat. Commun.">
        <title>Thousands of microbial genomes shed light on interconnected biogeochemical processes in an aquifer system.</title>
        <authorList>
            <person name="Anantharaman K."/>
            <person name="Brown C.T."/>
            <person name="Hug L.A."/>
            <person name="Sharon I."/>
            <person name="Castelle C.J."/>
            <person name="Probst A.J."/>
            <person name="Thomas B.C."/>
            <person name="Singh A."/>
            <person name="Wilkins M.J."/>
            <person name="Karaoz U."/>
            <person name="Brodie E.L."/>
            <person name="Williams K.H."/>
            <person name="Hubbard S.S."/>
            <person name="Banfield J.F."/>
        </authorList>
    </citation>
    <scope>NUCLEOTIDE SEQUENCE [LARGE SCALE GENOMIC DNA]</scope>
</reference>
<dbReference type="InterPro" id="IPR039425">
    <property type="entry name" value="RNA_pol_sigma-70-like"/>
</dbReference>
<dbReference type="InterPro" id="IPR014284">
    <property type="entry name" value="RNA_pol_sigma-70_dom"/>
</dbReference>
<gene>
    <name evidence="7" type="ORF">A3C82_02625</name>
</gene>
<dbReference type="CDD" id="cd06171">
    <property type="entry name" value="Sigma70_r4"/>
    <property type="match status" value="1"/>
</dbReference>
<dbReference type="STRING" id="1802451.A3C82_02625"/>
<evidence type="ECO:0000259" key="5">
    <source>
        <dbReference type="Pfam" id="PF04542"/>
    </source>
</evidence>
<feature type="domain" description="RNA polymerase sigma-70 region 2" evidence="5">
    <location>
        <begin position="12"/>
        <end position="79"/>
    </location>
</feature>
<protein>
    <submittedName>
        <fullName evidence="7">Uncharacterized protein</fullName>
    </submittedName>
</protein>
<organism evidence="7 8">
    <name type="scientific">Candidatus Wildermuthbacteria bacterium RIFCSPHIGHO2_02_FULL_47_12</name>
    <dbReference type="NCBI Taxonomy" id="1802451"/>
    <lineage>
        <taxon>Bacteria</taxon>
        <taxon>Candidatus Wildermuthiibacteriota</taxon>
    </lineage>
</organism>
<proteinExistence type="inferred from homology"/>
<dbReference type="InterPro" id="IPR013325">
    <property type="entry name" value="RNA_pol_sigma_r2"/>
</dbReference>
<dbReference type="Pfam" id="PF04542">
    <property type="entry name" value="Sigma70_r2"/>
    <property type="match status" value="1"/>
</dbReference>
<dbReference type="EMBL" id="MHTW01000018">
    <property type="protein sequence ID" value="OHA67119.1"/>
    <property type="molecule type" value="Genomic_DNA"/>
</dbReference>
<evidence type="ECO:0000256" key="2">
    <source>
        <dbReference type="ARBA" id="ARBA00023015"/>
    </source>
</evidence>
<dbReference type="Pfam" id="PF08281">
    <property type="entry name" value="Sigma70_r4_2"/>
    <property type="match status" value="1"/>
</dbReference>
<dbReference type="GO" id="GO:0003677">
    <property type="term" value="F:DNA binding"/>
    <property type="evidence" value="ECO:0007669"/>
    <property type="project" value="InterPro"/>
</dbReference>
<feature type="domain" description="RNA polymerase sigma factor 70 region 4 type 2" evidence="6">
    <location>
        <begin position="109"/>
        <end position="161"/>
    </location>
</feature>
<dbReference type="SUPFAM" id="SSF88659">
    <property type="entry name" value="Sigma3 and sigma4 domains of RNA polymerase sigma factors"/>
    <property type="match status" value="1"/>
</dbReference>
<dbReference type="PANTHER" id="PTHR43133:SF57">
    <property type="entry name" value="RNA POLYMERASE SIGMA-70 FACTOR"/>
    <property type="match status" value="1"/>
</dbReference>
<dbReference type="PANTHER" id="PTHR43133">
    <property type="entry name" value="RNA POLYMERASE ECF-TYPE SIGMA FACTO"/>
    <property type="match status" value="1"/>
</dbReference>
<dbReference type="InterPro" id="IPR007627">
    <property type="entry name" value="RNA_pol_sigma70_r2"/>
</dbReference>
<name>A0A1G2R409_9BACT</name>
<dbReference type="NCBIfam" id="TIGR02937">
    <property type="entry name" value="sigma70-ECF"/>
    <property type="match status" value="1"/>
</dbReference>
<keyword evidence="4" id="KW-0804">Transcription</keyword>
<dbReference type="InterPro" id="IPR013324">
    <property type="entry name" value="RNA_pol_sigma_r3/r4-like"/>
</dbReference>
<evidence type="ECO:0000256" key="1">
    <source>
        <dbReference type="ARBA" id="ARBA00010641"/>
    </source>
</evidence>
<dbReference type="Gene3D" id="1.10.1740.10">
    <property type="match status" value="1"/>
</dbReference>
<dbReference type="Proteomes" id="UP000176901">
    <property type="component" value="Unassembled WGS sequence"/>
</dbReference>
<dbReference type="GO" id="GO:0006352">
    <property type="term" value="P:DNA-templated transcription initiation"/>
    <property type="evidence" value="ECO:0007669"/>
    <property type="project" value="InterPro"/>
</dbReference>
<dbReference type="GO" id="GO:0016987">
    <property type="term" value="F:sigma factor activity"/>
    <property type="evidence" value="ECO:0007669"/>
    <property type="project" value="UniProtKB-KW"/>
</dbReference>